<gene>
    <name evidence="2" type="ORF">HKN21_07590</name>
</gene>
<name>A0A7Y2H2D0_UNCEI</name>
<protein>
    <recommendedName>
        <fullName evidence="4">Carbohydrate-binding domain-containing protein</fullName>
    </recommendedName>
</protein>
<keyword evidence="1" id="KW-0732">Signal</keyword>
<organism evidence="2 3">
    <name type="scientific">Eiseniibacteriota bacterium</name>
    <dbReference type="NCBI Taxonomy" id="2212470"/>
    <lineage>
        <taxon>Bacteria</taxon>
        <taxon>Candidatus Eiseniibacteriota</taxon>
    </lineage>
</organism>
<reference evidence="2 3" key="1">
    <citation type="submission" date="2020-03" db="EMBL/GenBank/DDBJ databases">
        <title>Metabolic flexibility allows generalist bacteria to become dominant in a frequently disturbed ecosystem.</title>
        <authorList>
            <person name="Chen Y.-J."/>
            <person name="Leung P.M."/>
            <person name="Bay S.K."/>
            <person name="Hugenholtz P."/>
            <person name="Kessler A.J."/>
            <person name="Shelley G."/>
            <person name="Waite D.W."/>
            <person name="Cook P.L."/>
            <person name="Greening C."/>
        </authorList>
    </citation>
    <scope>NUCLEOTIDE SEQUENCE [LARGE SCALE GENOMIC DNA]</scope>
    <source>
        <strain evidence="2">SS_bin_28</strain>
    </source>
</reference>
<accession>A0A7Y2H2D0</accession>
<evidence type="ECO:0000256" key="1">
    <source>
        <dbReference type="SAM" id="SignalP"/>
    </source>
</evidence>
<evidence type="ECO:0000313" key="3">
    <source>
        <dbReference type="Proteomes" id="UP000547674"/>
    </source>
</evidence>
<sequence>MHPKTVFLTLLILCSFGSSAHADITIGQGPAQGVDRAGVTWYEDFLDWERGDLLALDDAAPTDATFAYADGYENSRDLIAFYHREENNNLYFRVDLFDLALGAE</sequence>
<dbReference type="AlphaFoldDB" id="A0A7Y2H2D0"/>
<feature type="non-terminal residue" evidence="2">
    <location>
        <position position="104"/>
    </location>
</feature>
<evidence type="ECO:0000313" key="2">
    <source>
        <dbReference type="EMBL" id="NNF06607.1"/>
    </source>
</evidence>
<comment type="caution">
    <text evidence="2">The sequence shown here is derived from an EMBL/GenBank/DDBJ whole genome shotgun (WGS) entry which is preliminary data.</text>
</comment>
<dbReference type="Proteomes" id="UP000547674">
    <property type="component" value="Unassembled WGS sequence"/>
</dbReference>
<feature type="signal peptide" evidence="1">
    <location>
        <begin position="1"/>
        <end position="22"/>
    </location>
</feature>
<evidence type="ECO:0008006" key="4">
    <source>
        <dbReference type="Google" id="ProtNLM"/>
    </source>
</evidence>
<dbReference type="EMBL" id="JABDJR010000299">
    <property type="protein sequence ID" value="NNF06607.1"/>
    <property type="molecule type" value="Genomic_DNA"/>
</dbReference>
<proteinExistence type="predicted"/>
<feature type="chain" id="PRO_5030754120" description="Carbohydrate-binding domain-containing protein" evidence="1">
    <location>
        <begin position="23"/>
        <end position="104"/>
    </location>
</feature>